<keyword evidence="3" id="KW-1185">Reference proteome</keyword>
<evidence type="ECO:0000256" key="1">
    <source>
        <dbReference type="SAM" id="Phobius"/>
    </source>
</evidence>
<dbReference type="AlphaFoldDB" id="A0A834IJP1"/>
<accession>A0A834IJP1</accession>
<keyword evidence="1" id="KW-1133">Transmembrane helix</keyword>
<dbReference type="EMBL" id="JAACXV010000278">
    <property type="protein sequence ID" value="KAF7280641.1"/>
    <property type="molecule type" value="Genomic_DNA"/>
</dbReference>
<evidence type="ECO:0000313" key="2">
    <source>
        <dbReference type="EMBL" id="KAF7280641.1"/>
    </source>
</evidence>
<keyword evidence="1" id="KW-0812">Transmembrane</keyword>
<dbReference type="Proteomes" id="UP000625711">
    <property type="component" value="Unassembled WGS sequence"/>
</dbReference>
<feature type="transmembrane region" description="Helical" evidence="1">
    <location>
        <begin position="21"/>
        <end position="38"/>
    </location>
</feature>
<gene>
    <name evidence="2" type="ORF">GWI33_005610</name>
</gene>
<name>A0A834IJP1_RHYFE</name>
<evidence type="ECO:0000313" key="3">
    <source>
        <dbReference type="Proteomes" id="UP000625711"/>
    </source>
</evidence>
<reference evidence="2" key="1">
    <citation type="submission" date="2020-08" db="EMBL/GenBank/DDBJ databases">
        <title>Genome sequencing and assembly of the red palm weevil Rhynchophorus ferrugineus.</title>
        <authorList>
            <person name="Dias G.B."/>
            <person name="Bergman C.M."/>
            <person name="Manee M."/>
        </authorList>
    </citation>
    <scope>NUCLEOTIDE SEQUENCE</scope>
    <source>
        <strain evidence="2">AA-2017</strain>
        <tissue evidence="2">Whole larva</tissue>
    </source>
</reference>
<comment type="caution">
    <text evidence="2">The sequence shown here is derived from an EMBL/GenBank/DDBJ whole genome shotgun (WGS) entry which is preliminary data.</text>
</comment>
<sequence length="84" mass="10172">MHENESFMPSGYIQIREHLRRLLIWCPLVLYLFVGRILRHHDSPICYRIPLSETQRTRDPEEELFGRDKIAIYVYEAVERMARP</sequence>
<proteinExistence type="predicted"/>
<protein>
    <submittedName>
        <fullName evidence="2">Uncharacterized protein</fullName>
    </submittedName>
</protein>
<keyword evidence="1" id="KW-0472">Membrane</keyword>
<organism evidence="2 3">
    <name type="scientific">Rhynchophorus ferrugineus</name>
    <name type="common">Red palm weevil</name>
    <name type="synonym">Curculio ferrugineus</name>
    <dbReference type="NCBI Taxonomy" id="354439"/>
    <lineage>
        <taxon>Eukaryota</taxon>
        <taxon>Metazoa</taxon>
        <taxon>Ecdysozoa</taxon>
        <taxon>Arthropoda</taxon>
        <taxon>Hexapoda</taxon>
        <taxon>Insecta</taxon>
        <taxon>Pterygota</taxon>
        <taxon>Neoptera</taxon>
        <taxon>Endopterygota</taxon>
        <taxon>Coleoptera</taxon>
        <taxon>Polyphaga</taxon>
        <taxon>Cucujiformia</taxon>
        <taxon>Curculionidae</taxon>
        <taxon>Dryophthorinae</taxon>
        <taxon>Rhynchophorus</taxon>
    </lineage>
</organism>